<sequence>MTDSAGLANGLSSIVPSWPGFEQELDALGPPIADGVPGTDGALRTAGGGSSSSSSIASRSSPYTSSNSSSSLRGFRLMCEWDGYFRACRTEGSFPIDTATSEFCGQTVW</sequence>
<reference evidence="2" key="2">
    <citation type="submission" date="2020-05" db="UniProtKB">
        <authorList>
            <consortium name="EnsemblMetazoa"/>
        </authorList>
    </citation>
    <scope>IDENTIFICATION</scope>
    <source>
        <strain evidence="2">CM1001059</strain>
    </source>
</reference>
<reference evidence="3" key="1">
    <citation type="submission" date="2014-01" db="EMBL/GenBank/DDBJ databases">
        <title>The Genome Sequence of Anopheles melas CM1001059_A (V2).</title>
        <authorList>
            <consortium name="The Broad Institute Genomics Platform"/>
            <person name="Neafsey D.E."/>
            <person name="Besansky N."/>
            <person name="Howell P."/>
            <person name="Walton C."/>
            <person name="Young S.K."/>
            <person name="Zeng Q."/>
            <person name="Gargeya S."/>
            <person name="Fitzgerald M."/>
            <person name="Haas B."/>
            <person name="Abouelleil A."/>
            <person name="Allen A.W."/>
            <person name="Alvarado L."/>
            <person name="Arachchi H.M."/>
            <person name="Berlin A.M."/>
            <person name="Chapman S.B."/>
            <person name="Gainer-Dewar J."/>
            <person name="Goldberg J."/>
            <person name="Griggs A."/>
            <person name="Gujja S."/>
            <person name="Hansen M."/>
            <person name="Howarth C."/>
            <person name="Imamovic A."/>
            <person name="Ireland A."/>
            <person name="Larimer J."/>
            <person name="McCowan C."/>
            <person name="Murphy C."/>
            <person name="Pearson M."/>
            <person name="Poon T.W."/>
            <person name="Priest M."/>
            <person name="Roberts A."/>
            <person name="Saif S."/>
            <person name="Shea T."/>
            <person name="Sisk P."/>
            <person name="Sykes S."/>
            <person name="Wortman J."/>
            <person name="Nusbaum C."/>
            <person name="Birren B."/>
        </authorList>
    </citation>
    <scope>NUCLEOTIDE SEQUENCE [LARGE SCALE GENOMIC DNA]</scope>
    <source>
        <strain evidence="3">CM1001059</strain>
    </source>
</reference>
<organism evidence="2 3">
    <name type="scientific">Anopheles melas</name>
    <dbReference type="NCBI Taxonomy" id="34690"/>
    <lineage>
        <taxon>Eukaryota</taxon>
        <taxon>Metazoa</taxon>
        <taxon>Ecdysozoa</taxon>
        <taxon>Arthropoda</taxon>
        <taxon>Hexapoda</taxon>
        <taxon>Insecta</taxon>
        <taxon>Pterygota</taxon>
        <taxon>Neoptera</taxon>
        <taxon>Endopterygota</taxon>
        <taxon>Diptera</taxon>
        <taxon>Nematocera</taxon>
        <taxon>Culicoidea</taxon>
        <taxon>Culicidae</taxon>
        <taxon>Anophelinae</taxon>
        <taxon>Anopheles</taxon>
    </lineage>
</organism>
<dbReference type="Proteomes" id="UP000075902">
    <property type="component" value="Unassembled WGS sequence"/>
</dbReference>
<dbReference type="AlphaFoldDB" id="A0A182U7Z0"/>
<dbReference type="EnsemblMetazoa" id="AMEC015564-RA">
    <property type="protein sequence ID" value="AMEC015564-PA"/>
    <property type="gene ID" value="AMEC015564"/>
</dbReference>
<protein>
    <submittedName>
        <fullName evidence="2">Uncharacterized protein</fullName>
    </submittedName>
</protein>
<evidence type="ECO:0000256" key="1">
    <source>
        <dbReference type="SAM" id="MobiDB-lite"/>
    </source>
</evidence>
<accession>A0A182U7Z0</accession>
<evidence type="ECO:0000313" key="2">
    <source>
        <dbReference type="EnsemblMetazoa" id="AMEC015564-PA"/>
    </source>
</evidence>
<feature type="compositionally biased region" description="Low complexity" evidence="1">
    <location>
        <begin position="51"/>
        <end position="71"/>
    </location>
</feature>
<dbReference type="VEuPathDB" id="VectorBase:AMEC015564"/>
<evidence type="ECO:0000313" key="3">
    <source>
        <dbReference type="Proteomes" id="UP000075902"/>
    </source>
</evidence>
<keyword evidence="3" id="KW-1185">Reference proteome</keyword>
<name>A0A182U7Z0_9DIPT</name>
<feature type="region of interest" description="Disordered" evidence="1">
    <location>
        <begin position="25"/>
        <end position="71"/>
    </location>
</feature>
<proteinExistence type="predicted"/>